<dbReference type="AlphaFoldDB" id="U1HY87"/>
<dbReference type="Proteomes" id="UP000019373">
    <property type="component" value="Unassembled WGS sequence"/>
</dbReference>
<dbReference type="Gene3D" id="2.170.270.10">
    <property type="entry name" value="SET domain"/>
    <property type="match status" value="1"/>
</dbReference>
<dbReference type="CDD" id="cd20071">
    <property type="entry name" value="SET_SMYD"/>
    <property type="match status" value="1"/>
</dbReference>
<dbReference type="InterPro" id="IPR046341">
    <property type="entry name" value="SET_dom_sf"/>
</dbReference>
<feature type="domain" description="SET" evidence="2">
    <location>
        <begin position="13"/>
        <end position="183"/>
    </location>
</feature>
<feature type="compositionally biased region" description="Basic residues" evidence="1">
    <location>
        <begin position="355"/>
        <end position="367"/>
    </location>
</feature>
<feature type="region of interest" description="Disordered" evidence="1">
    <location>
        <begin position="337"/>
        <end position="398"/>
    </location>
</feature>
<dbReference type="Pfam" id="PF00856">
    <property type="entry name" value="SET"/>
    <property type="match status" value="1"/>
</dbReference>
<dbReference type="PROSITE" id="PS50280">
    <property type="entry name" value="SET"/>
    <property type="match status" value="1"/>
</dbReference>
<proteinExistence type="predicted"/>
<dbReference type="EMBL" id="KE720798">
    <property type="protein sequence ID" value="ERF75815.1"/>
    <property type="molecule type" value="Genomic_DNA"/>
</dbReference>
<accession>U1HY87</accession>
<dbReference type="RefSeq" id="XP_007786973.1">
    <property type="nucleotide sequence ID" value="XM_007788783.1"/>
</dbReference>
<dbReference type="GeneID" id="19236700"/>
<keyword evidence="4" id="KW-1185">Reference proteome</keyword>
<sequence length="420" mass="47185">MEPTTPPPQPAGRLCEIRQTEKKGLGLYAKVDIAEATIISEEISVRFDLGEYKFSAATWENPEFWEDIRNYRVRPVEDAVSGLIAMYKDDAFVQTVASQLSRSLSVPGLSDHANLFFTNCQPLEVTSPPISIFFGPITCAFNHSCIGNATFNSCGISDSADLVTNVVAIKPIKAGTEITVSYTILPFLTAQRRLTLRELYRFECVCKLCMDVTPETIESFAKVNALMKEIEAPIERDNKKQKTPWVFFKSALEVAEGYRKLEIKDMRCAVLWEQCASVAAYHSDELRTHYCLLWAAQYWNTLGSDRRGALRHPEEEDLAEKEKLAEQKRAELLAELDEEEEKKKKKEEPAAVPIKKAKKKRSKKQNGRKGAAGGAEKGSEEAMVPAPPDQVVRLNVVEDREQIEASRAGWEEVGAKKRPH</sequence>
<organism evidence="3 4">
    <name type="scientific">Endocarpon pusillum (strain Z07020 / HMAS-L-300199)</name>
    <name type="common">Lichen-forming fungus</name>
    <dbReference type="NCBI Taxonomy" id="1263415"/>
    <lineage>
        <taxon>Eukaryota</taxon>
        <taxon>Fungi</taxon>
        <taxon>Dikarya</taxon>
        <taxon>Ascomycota</taxon>
        <taxon>Pezizomycotina</taxon>
        <taxon>Eurotiomycetes</taxon>
        <taxon>Chaetothyriomycetidae</taxon>
        <taxon>Verrucariales</taxon>
        <taxon>Verrucariaceae</taxon>
        <taxon>Endocarpon</taxon>
    </lineage>
</organism>
<gene>
    <name evidence="3" type="ORF">EPUS_01645</name>
</gene>
<evidence type="ECO:0000256" key="1">
    <source>
        <dbReference type="SAM" id="MobiDB-lite"/>
    </source>
</evidence>
<dbReference type="HOGENOM" id="CLU_653873_0_0_1"/>
<dbReference type="InterPro" id="IPR050869">
    <property type="entry name" value="H3K4_H4K5_MeTrfase"/>
</dbReference>
<dbReference type="SMART" id="SM00317">
    <property type="entry name" value="SET"/>
    <property type="match status" value="1"/>
</dbReference>
<dbReference type="OrthoDB" id="438641at2759"/>
<evidence type="ECO:0000313" key="3">
    <source>
        <dbReference type="EMBL" id="ERF75815.1"/>
    </source>
</evidence>
<dbReference type="eggNOG" id="ENOG502RA1J">
    <property type="taxonomic scope" value="Eukaryota"/>
</dbReference>
<dbReference type="SUPFAM" id="SSF82199">
    <property type="entry name" value="SET domain"/>
    <property type="match status" value="1"/>
</dbReference>
<dbReference type="InterPro" id="IPR001214">
    <property type="entry name" value="SET_dom"/>
</dbReference>
<reference evidence="4" key="1">
    <citation type="journal article" date="2014" name="BMC Genomics">
        <title>Genome characteristics reveal the impact of lichenization on lichen-forming fungus Endocarpon pusillum Hedwig (Verrucariales, Ascomycota).</title>
        <authorList>
            <person name="Wang Y.-Y."/>
            <person name="Liu B."/>
            <person name="Zhang X.-Y."/>
            <person name="Zhou Q.-M."/>
            <person name="Zhang T."/>
            <person name="Li H."/>
            <person name="Yu Y.-F."/>
            <person name="Zhang X.-L."/>
            <person name="Hao X.-Y."/>
            <person name="Wang M."/>
            <person name="Wang L."/>
            <person name="Wei J.-C."/>
        </authorList>
    </citation>
    <scope>NUCLEOTIDE SEQUENCE [LARGE SCALE GENOMIC DNA]</scope>
    <source>
        <strain evidence="4">Z07020 / HMAS-L-300199</strain>
    </source>
</reference>
<dbReference type="PANTHER" id="PTHR12197">
    <property type="entry name" value="HISTONE-LYSINE N-METHYLTRANSFERASE SMYD"/>
    <property type="match status" value="1"/>
</dbReference>
<name>U1HY87_ENDPU</name>
<evidence type="ECO:0000259" key="2">
    <source>
        <dbReference type="PROSITE" id="PS50280"/>
    </source>
</evidence>
<protein>
    <recommendedName>
        <fullName evidence="2">SET domain-containing protein</fullName>
    </recommendedName>
</protein>
<evidence type="ECO:0000313" key="4">
    <source>
        <dbReference type="Proteomes" id="UP000019373"/>
    </source>
</evidence>